<dbReference type="AlphaFoldDB" id="D9PJ14"/>
<reference evidence="1" key="1">
    <citation type="submission" date="2010-07" db="EMBL/GenBank/DDBJ databases">
        <authorList>
            <consortium name="CONSOLIDER consortium CSD2007-00005"/>
            <person name="Guazzaroni M.-E."/>
            <person name="Richter M."/>
            <person name="Garcia-Salamanca A."/>
            <person name="Yarza P."/>
            <person name="Ferrer M."/>
        </authorList>
    </citation>
    <scope>NUCLEOTIDE SEQUENCE</scope>
</reference>
<name>D9PJ14_9ZZZZ</name>
<feature type="non-terminal residue" evidence="1">
    <location>
        <position position="39"/>
    </location>
</feature>
<protein>
    <submittedName>
        <fullName evidence="1">Uncharacterized protein</fullName>
    </submittedName>
</protein>
<gene>
    <name evidence="1" type="ORF">LDC_1523</name>
</gene>
<proteinExistence type="predicted"/>
<accession>D9PJ14</accession>
<reference evidence="1" key="2">
    <citation type="journal article" date="2011" name="Microb. Ecol.">
        <title>Taxonomic and Functional Metagenomic Profiling of the Microbial Community in the Anoxic Sediment of a Sub-saline Shallow Lake (Laguna de Carrizo, Central Spain).</title>
        <authorList>
            <person name="Ferrer M."/>
            <person name="Guazzaroni M.E."/>
            <person name="Richter M."/>
            <person name="Garcia-Salamanca A."/>
            <person name="Yarza P."/>
            <person name="Suarez-Suarez A."/>
            <person name="Solano J."/>
            <person name="Alcaide M."/>
            <person name="van Dillewijn P."/>
            <person name="Molina-Henares M.A."/>
            <person name="Lopez-Cortes N."/>
            <person name="Al-Ramahi Y."/>
            <person name="Guerrero C."/>
            <person name="Acosta A."/>
            <person name="de Eugenio L.I."/>
            <person name="Martinez V."/>
            <person name="Marques S."/>
            <person name="Rojo F."/>
            <person name="Santero E."/>
            <person name="Genilloud O."/>
            <person name="Perez-Perez J."/>
            <person name="Rossello-Mora R."/>
            <person name="Ramos J.L."/>
        </authorList>
    </citation>
    <scope>NUCLEOTIDE SEQUENCE</scope>
</reference>
<dbReference type="Gene3D" id="3.90.550.10">
    <property type="entry name" value="Spore Coat Polysaccharide Biosynthesis Protein SpsA, Chain A"/>
    <property type="match status" value="1"/>
</dbReference>
<dbReference type="InterPro" id="IPR029044">
    <property type="entry name" value="Nucleotide-diphossugar_trans"/>
</dbReference>
<evidence type="ECO:0000313" key="1">
    <source>
        <dbReference type="EMBL" id="EFK96452.1"/>
    </source>
</evidence>
<sequence>MLDRAFPRGHGGSLRALARSGSLDLMAREGIDTLSYFQV</sequence>
<organism evidence="1">
    <name type="scientific">sediment metagenome</name>
    <dbReference type="NCBI Taxonomy" id="749907"/>
    <lineage>
        <taxon>unclassified sequences</taxon>
        <taxon>metagenomes</taxon>
        <taxon>ecological metagenomes</taxon>
    </lineage>
</organism>
<comment type="caution">
    <text evidence="1">The sequence shown here is derived from an EMBL/GenBank/DDBJ whole genome shotgun (WGS) entry which is preliminary data.</text>
</comment>
<dbReference type="EMBL" id="ADZX01000479">
    <property type="protein sequence ID" value="EFK96452.1"/>
    <property type="molecule type" value="Genomic_DNA"/>
</dbReference>